<gene>
    <name evidence="13" type="ORF">O6P43_021806</name>
</gene>
<evidence type="ECO:0000256" key="2">
    <source>
        <dbReference type="ARBA" id="ARBA00004167"/>
    </source>
</evidence>
<evidence type="ECO:0000256" key="12">
    <source>
        <dbReference type="SAM" id="Phobius"/>
    </source>
</evidence>
<evidence type="ECO:0000256" key="4">
    <source>
        <dbReference type="ARBA" id="ARBA00022617"/>
    </source>
</evidence>
<sequence>MELYWSWMSTLVALLGGYVFVFGFVRRFNEWYYIGLFKQLGKNEYPLPPGDLGWPLIGNLFTFIKAFRSKGPDSIIYNLVSSFVICRYGRTGMYKTHLLGKPGIIVCAPEICRRVLNDDEKFTIGYPKTMLRLAGKKSLHGMSKAEHRRLRRLMTSPIVGHNALAAYIDLIEDIVICSLEECASMSTKHPVELLNELKKASFKVITHIFMGSNSDSILMKEVEDLFTHVLNGQICLPINIPGFTFHKALQAREKLARVIGSIVEQRKLIIMEASSHEQADYIDEGSKKKDWMDILLKVEDENGQKLEDDHIIDLLFLLLLAGHDTSAVAMMWSTIHLVKHPQILKKAKEEQEAILKSRPSSQERLNMKEIKQMKYLAKVIDEMLRLTNINISALREANVDVNINGYMIPKGWRVLIWPRGVHMDPENYPNPQEFNPSRWDNYNAKPGYFIPFGAGSMLCPGIDLVKLEITIFLHYLLLNYKVELVNPEFSVSYLPLPKPTDSCLAKVIKVSCQIPI</sequence>
<comment type="caution">
    <text evidence="13">The sequence shown here is derived from an EMBL/GenBank/DDBJ whole genome shotgun (WGS) entry which is preliminary data.</text>
</comment>
<evidence type="ECO:0000256" key="8">
    <source>
        <dbReference type="ARBA" id="ARBA00023002"/>
    </source>
</evidence>
<dbReference type="Gene3D" id="1.10.630.10">
    <property type="entry name" value="Cytochrome P450"/>
    <property type="match status" value="1"/>
</dbReference>
<evidence type="ECO:0000313" key="14">
    <source>
        <dbReference type="Proteomes" id="UP001163823"/>
    </source>
</evidence>
<evidence type="ECO:0000256" key="3">
    <source>
        <dbReference type="ARBA" id="ARBA00010617"/>
    </source>
</evidence>
<dbReference type="GO" id="GO:0016020">
    <property type="term" value="C:membrane"/>
    <property type="evidence" value="ECO:0007669"/>
    <property type="project" value="UniProtKB-SubCell"/>
</dbReference>
<evidence type="ECO:0000256" key="7">
    <source>
        <dbReference type="ARBA" id="ARBA00022989"/>
    </source>
</evidence>
<dbReference type="Proteomes" id="UP001163823">
    <property type="component" value="Chromosome 9"/>
</dbReference>
<reference evidence="13" key="1">
    <citation type="journal article" date="2023" name="Science">
        <title>Elucidation of the pathway for biosynthesis of saponin adjuvants from the soapbark tree.</title>
        <authorList>
            <person name="Reed J."/>
            <person name="Orme A."/>
            <person name="El-Demerdash A."/>
            <person name="Owen C."/>
            <person name="Martin L.B.B."/>
            <person name="Misra R.C."/>
            <person name="Kikuchi S."/>
            <person name="Rejzek M."/>
            <person name="Martin A.C."/>
            <person name="Harkess A."/>
            <person name="Leebens-Mack J."/>
            <person name="Louveau T."/>
            <person name="Stephenson M.J."/>
            <person name="Osbourn A."/>
        </authorList>
    </citation>
    <scope>NUCLEOTIDE SEQUENCE</scope>
    <source>
        <strain evidence="13">S10</strain>
    </source>
</reference>
<dbReference type="PANTHER" id="PTHR24286:SF199">
    <property type="entry name" value="CYTOCHROME P450 88D6"/>
    <property type="match status" value="1"/>
</dbReference>
<dbReference type="Pfam" id="PF00067">
    <property type="entry name" value="p450"/>
    <property type="match status" value="1"/>
</dbReference>
<dbReference type="GO" id="GO:0020037">
    <property type="term" value="F:heme binding"/>
    <property type="evidence" value="ECO:0007669"/>
    <property type="project" value="InterPro"/>
</dbReference>
<organism evidence="13 14">
    <name type="scientific">Quillaja saponaria</name>
    <name type="common">Soap bark tree</name>
    <dbReference type="NCBI Taxonomy" id="32244"/>
    <lineage>
        <taxon>Eukaryota</taxon>
        <taxon>Viridiplantae</taxon>
        <taxon>Streptophyta</taxon>
        <taxon>Embryophyta</taxon>
        <taxon>Tracheophyta</taxon>
        <taxon>Spermatophyta</taxon>
        <taxon>Magnoliopsida</taxon>
        <taxon>eudicotyledons</taxon>
        <taxon>Gunneridae</taxon>
        <taxon>Pentapetalae</taxon>
        <taxon>rosids</taxon>
        <taxon>fabids</taxon>
        <taxon>Fabales</taxon>
        <taxon>Quillajaceae</taxon>
        <taxon>Quillaja</taxon>
    </lineage>
</organism>
<accession>A0AAD7LD23</accession>
<keyword evidence="8" id="KW-0560">Oxidoreductase</keyword>
<dbReference type="InterPro" id="IPR036396">
    <property type="entry name" value="Cyt_P450_sf"/>
</dbReference>
<dbReference type="AlphaFoldDB" id="A0AAD7LD23"/>
<proteinExistence type="inferred from homology"/>
<comment type="similarity">
    <text evidence="3">Belongs to the cytochrome P450 family.</text>
</comment>
<protein>
    <submittedName>
        <fullName evidence="13">Cytochrome P450 family ent-kaurenoic acid oxidase</fullName>
    </submittedName>
</protein>
<evidence type="ECO:0000256" key="10">
    <source>
        <dbReference type="ARBA" id="ARBA00023136"/>
    </source>
</evidence>
<dbReference type="InterPro" id="IPR002401">
    <property type="entry name" value="Cyt_P450_E_grp-I"/>
</dbReference>
<dbReference type="GO" id="GO:0016125">
    <property type="term" value="P:sterol metabolic process"/>
    <property type="evidence" value="ECO:0007669"/>
    <property type="project" value="TreeGrafter"/>
</dbReference>
<evidence type="ECO:0000256" key="1">
    <source>
        <dbReference type="ARBA" id="ARBA00001971"/>
    </source>
</evidence>
<dbReference type="SUPFAM" id="SSF48264">
    <property type="entry name" value="Cytochrome P450"/>
    <property type="match status" value="1"/>
</dbReference>
<dbReference type="InterPro" id="IPR001128">
    <property type="entry name" value="Cyt_P450"/>
</dbReference>
<dbReference type="GO" id="GO:0051777">
    <property type="term" value="F:ent-kaurenoic acid monooxygenase activity"/>
    <property type="evidence" value="ECO:0007669"/>
    <property type="project" value="TreeGrafter"/>
</dbReference>
<evidence type="ECO:0000256" key="6">
    <source>
        <dbReference type="ARBA" id="ARBA00022723"/>
    </source>
</evidence>
<evidence type="ECO:0000313" key="13">
    <source>
        <dbReference type="EMBL" id="KAJ7955171.1"/>
    </source>
</evidence>
<dbReference type="PRINTS" id="PR00385">
    <property type="entry name" value="P450"/>
</dbReference>
<dbReference type="GO" id="GO:0005783">
    <property type="term" value="C:endoplasmic reticulum"/>
    <property type="evidence" value="ECO:0007669"/>
    <property type="project" value="TreeGrafter"/>
</dbReference>
<dbReference type="GO" id="GO:0010268">
    <property type="term" value="P:brassinosteroid homeostasis"/>
    <property type="evidence" value="ECO:0007669"/>
    <property type="project" value="TreeGrafter"/>
</dbReference>
<keyword evidence="4 11" id="KW-0349">Heme</keyword>
<keyword evidence="14" id="KW-1185">Reference proteome</keyword>
<dbReference type="PRINTS" id="PR00463">
    <property type="entry name" value="EP450I"/>
</dbReference>
<keyword evidence="10 12" id="KW-0472">Membrane</keyword>
<feature type="transmembrane region" description="Helical" evidence="12">
    <location>
        <begin position="6"/>
        <end position="25"/>
    </location>
</feature>
<keyword evidence="7 12" id="KW-1133">Transmembrane helix</keyword>
<dbReference type="GO" id="GO:0016132">
    <property type="term" value="P:brassinosteroid biosynthetic process"/>
    <property type="evidence" value="ECO:0007669"/>
    <property type="project" value="TreeGrafter"/>
</dbReference>
<dbReference type="EMBL" id="JARAOO010000009">
    <property type="protein sequence ID" value="KAJ7955171.1"/>
    <property type="molecule type" value="Genomic_DNA"/>
</dbReference>
<keyword evidence="5 12" id="KW-0812">Transmembrane</keyword>
<keyword evidence="6 11" id="KW-0479">Metal-binding</keyword>
<dbReference type="PANTHER" id="PTHR24286">
    <property type="entry name" value="CYTOCHROME P450 26"/>
    <property type="match status" value="1"/>
</dbReference>
<evidence type="ECO:0000256" key="11">
    <source>
        <dbReference type="PIRSR" id="PIRSR602401-1"/>
    </source>
</evidence>
<comment type="cofactor">
    <cofactor evidence="1 11">
        <name>heme</name>
        <dbReference type="ChEBI" id="CHEBI:30413"/>
    </cofactor>
</comment>
<evidence type="ECO:0000256" key="9">
    <source>
        <dbReference type="ARBA" id="ARBA00023004"/>
    </source>
</evidence>
<evidence type="ECO:0000256" key="5">
    <source>
        <dbReference type="ARBA" id="ARBA00022692"/>
    </source>
</evidence>
<comment type="subcellular location">
    <subcellularLocation>
        <location evidence="2">Membrane</location>
        <topology evidence="2">Single-pass membrane protein</topology>
    </subcellularLocation>
</comment>
<feature type="binding site" description="axial binding residue" evidence="11">
    <location>
        <position position="459"/>
    </location>
    <ligand>
        <name>heme</name>
        <dbReference type="ChEBI" id="CHEBI:30413"/>
    </ligand>
    <ligandPart>
        <name>Fe</name>
        <dbReference type="ChEBI" id="CHEBI:18248"/>
    </ligandPart>
</feature>
<dbReference type="GO" id="GO:0005506">
    <property type="term" value="F:iron ion binding"/>
    <property type="evidence" value="ECO:0007669"/>
    <property type="project" value="InterPro"/>
</dbReference>
<name>A0AAD7LD23_QUISA</name>
<keyword evidence="9 11" id="KW-0408">Iron</keyword>